<feature type="region of interest" description="Disordered" evidence="1">
    <location>
        <begin position="215"/>
        <end position="281"/>
    </location>
</feature>
<accession>A0AAD4DRA6</accession>
<reference evidence="2" key="1">
    <citation type="journal article" date="2020" name="New Phytol.">
        <title>Comparative genomics reveals dynamic genome evolution in host specialist ectomycorrhizal fungi.</title>
        <authorList>
            <person name="Lofgren L.A."/>
            <person name="Nguyen N.H."/>
            <person name="Vilgalys R."/>
            <person name="Ruytinx J."/>
            <person name="Liao H.L."/>
            <person name="Branco S."/>
            <person name="Kuo A."/>
            <person name="LaButti K."/>
            <person name="Lipzen A."/>
            <person name="Andreopoulos W."/>
            <person name="Pangilinan J."/>
            <person name="Riley R."/>
            <person name="Hundley H."/>
            <person name="Na H."/>
            <person name="Barry K."/>
            <person name="Grigoriev I.V."/>
            <person name="Stajich J.E."/>
            <person name="Kennedy P.G."/>
        </authorList>
    </citation>
    <scope>NUCLEOTIDE SEQUENCE</scope>
    <source>
        <strain evidence="2">FC203</strain>
    </source>
</reference>
<keyword evidence="3" id="KW-1185">Reference proteome</keyword>
<proteinExistence type="predicted"/>
<dbReference type="RefSeq" id="XP_041218054.1">
    <property type="nucleotide sequence ID" value="XM_041368526.1"/>
</dbReference>
<feature type="compositionally biased region" description="Basic and acidic residues" evidence="1">
    <location>
        <begin position="271"/>
        <end position="281"/>
    </location>
</feature>
<dbReference type="EMBL" id="JABBWK010000130">
    <property type="protein sequence ID" value="KAG1891578.1"/>
    <property type="molecule type" value="Genomic_DNA"/>
</dbReference>
<dbReference type="Proteomes" id="UP001195769">
    <property type="component" value="Unassembled WGS sequence"/>
</dbReference>
<name>A0AAD4DRA6_9AGAM</name>
<feature type="compositionally biased region" description="Basic and acidic residues" evidence="1">
    <location>
        <begin position="254"/>
        <end position="263"/>
    </location>
</feature>
<dbReference type="AlphaFoldDB" id="A0AAD4DRA6"/>
<evidence type="ECO:0000256" key="1">
    <source>
        <dbReference type="SAM" id="MobiDB-lite"/>
    </source>
</evidence>
<dbReference type="GeneID" id="64662824"/>
<feature type="compositionally biased region" description="Polar residues" evidence="1">
    <location>
        <begin position="226"/>
        <end position="249"/>
    </location>
</feature>
<comment type="caution">
    <text evidence="2">The sequence shown here is derived from an EMBL/GenBank/DDBJ whole genome shotgun (WGS) entry which is preliminary data.</text>
</comment>
<evidence type="ECO:0000313" key="3">
    <source>
        <dbReference type="Proteomes" id="UP001195769"/>
    </source>
</evidence>
<sequence length="281" mass="30739">MLMLLNPGPSPLFAQLVTPNIPASSSEKENLGDIKELLPDGYVLQVHHYHEAESHHHHHEAGLHHHNHHDMKCKKAGSFLRRVHCTIMVLGLWEGLHADVFVLVVESLTRWSARCVSIWSKDMVKKDFIGRGPYPTYILPSSSRTTPPPTTNPFLPPPAALAPNIATYYSDDKCCAHRPVRQTKPTATLLQHSEKAALPSQTKAINAFHAAEAAKLPDSRHASNAGADQTTPSISLNSPPGDTAPSGSSLAALEKGKRTRVQEILDNESGGEEREDARINP</sequence>
<gene>
    <name evidence="2" type="ORF">F5891DRAFT_1197750</name>
</gene>
<protein>
    <submittedName>
        <fullName evidence="2">Uncharacterized protein</fullName>
    </submittedName>
</protein>
<evidence type="ECO:0000313" key="2">
    <source>
        <dbReference type="EMBL" id="KAG1891578.1"/>
    </source>
</evidence>
<organism evidence="2 3">
    <name type="scientific">Suillus fuscotomentosus</name>
    <dbReference type="NCBI Taxonomy" id="1912939"/>
    <lineage>
        <taxon>Eukaryota</taxon>
        <taxon>Fungi</taxon>
        <taxon>Dikarya</taxon>
        <taxon>Basidiomycota</taxon>
        <taxon>Agaricomycotina</taxon>
        <taxon>Agaricomycetes</taxon>
        <taxon>Agaricomycetidae</taxon>
        <taxon>Boletales</taxon>
        <taxon>Suillineae</taxon>
        <taxon>Suillaceae</taxon>
        <taxon>Suillus</taxon>
    </lineage>
</organism>